<dbReference type="InterPro" id="IPR052712">
    <property type="entry name" value="Acid_resist_chaperone_HdeD"/>
</dbReference>
<sequence>METLMERFKSLTRYWWAMLILGVAIFVVGILIFTYPGESYIGMAALFAVLMLVSGIIEVVIAFTEKYMVGRGWAAVLGVLEIILGIILICSPAITAMMLPIVLGIWLLFRGIGLIGIASEMSHFKVNGMVWTIILGILLIICSLMILFQPLFGIAAVVVWVGISFLVAGVSLVVFAFQLFSIKNKFKKLTE</sequence>
<protein>
    <submittedName>
        <fullName evidence="2">Membrane protein</fullName>
    </submittedName>
</protein>
<feature type="transmembrane region" description="Helical" evidence="1">
    <location>
        <begin position="100"/>
        <end position="118"/>
    </location>
</feature>
<evidence type="ECO:0000313" key="2">
    <source>
        <dbReference type="EMBL" id="KHE42363.1"/>
    </source>
</evidence>
<comment type="caution">
    <text evidence="2">The sequence shown here is derived from an EMBL/GenBank/DDBJ whole genome shotgun (WGS) entry which is preliminary data.</text>
</comment>
<dbReference type="InterPro" id="IPR005325">
    <property type="entry name" value="DUF308_memb"/>
</dbReference>
<feature type="transmembrane region" description="Helical" evidence="1">
    <location>
        <begin position="14"/>
        <end position="34"/>
    </location>
</feature>
<dbReference type="Proteomes" id="UP000030889">
    <property type="component" value="Unassembled WGS sequence"/>
</dbReference>
<feature type="transmembrane region" description="Helical" evidence="1">
    <location>
        <begin position="154"/>
        <end position="180"/>
    </location>
</feature>
<dbReference type="PANTHER" id="PTHR34989:SF1">
    <property type="entry name" value="PROTEIN HDED"/>
    <property type="match status" value="1"/>
</dbReference>
<dbReference type="EMBL" id="JRGF01000004">
    <property type="protein sequence ID" value="KHE42363.1"/>
    <property type="molecule type" value="Genomic_DNA"/>
</dbReference>
<proteinExistence type="predicted"/>
<reference evidence="2 3" key="1">
    <citation type="submission" date="2014-09" db="EMBL/GenBank/DDBJ databases">
        <title>Alistipes sp. 627, sp. nov., a novel member of the family Rikenellaceae isolated from human faeces.</title>
        <authorList>
            <person name="Shkoporov A.N."/>
            <person name="Chaplin A.V."/>
            <person name="Motuzova O.V."/>
            <person name="Kafarskaia L.I."/>
            <person name="Khokhlova E.V."/>
            <person name="Efimov B.A."/>
        </authorList>
    </citation>
    <scope>NUCLEOTIDE SEQUENCE [LARGE SCALE GENOMIC DNA]</scope>
    <source>
        <strain evidence="2 3">627</strain>
    </source>
</reference>
<keyword evidence="3" id="KW-1185">Reference proteome</keyword>
<accession>A0ABR4YKW7</accession>
<evidence type="ECO:0000256" key="1">
    <source>
        <dbReference type="SAM" id="Phobius"/>
    </source>
</evidence>
<keyword evidence="1" id="KW-1133">Transmembrane helix</keyword>
<evidence type="ECO:0000313" key="3">
    <source>
        <dbReference type="Proteomes" id="UP000030889"/>
    </source>
</evidence>
<keyword evidence="1" id="KW-0472">Membrane</keyword>
<feature type="transmembrane region" description="Helical" evidence="1">
    <location>
        <begin position="130"/>
        <end position="148"/>
    </location>
</feature>
<organism evidence="2 3">
    <name type="scientific">Alistipes inops</name>
    <dbReference type="NCBI Taxonomy" id="1501391"/>
    <lineage>
        <taxon>Bacteria</taxon>
        <taxon>Pseudomonadati</taxon>
        <taxon>Bacteroidota</taxon>
        <taxon>Bacteroidia</taxon>
        <taxon>Bacteroidales</taxon>
        <taxon>Rikenellaceae</taxon>
        <taxon>Alistipes</taxon>
    </lineage>
</organism>
<feature type="transmembrane region" description="Helical" evidence="1">
    <location>
        <begin position="73"/>
        <end position="94"/>
    </location>
</feature>
<dbReference type="RefSeq" id="WP_022064236.1">
    <property type="nucleotide sequence ID" value="NZ_JRGF01000004.1"/>
</dbReference>
<name>A0ABR4YKW7_9BACT</name>
<dbReference type="Pfam" id="PF03729">
    <property type="entry name" value="DUF308"/>
    <property type="match status" value="2"/>
</dbReference>
<feature type="transmembrane region" description="Helical" evidence="1">
    <location>
        <begin position="40"/>
        <end position="61"/>
    </location>
</feature>
<gene>
    <name evidence="2" type="ORF">LG35_03740</name>
</gene>
<dbReference type="PANTHER" id="PTHR34989">
    <property type="entry name" value="PROTEIN HDED"/>
    <property type="match status" value="1"/>
</dbReference>
<keyword evidence="1" id="KW-0812">Transmembrane</keyword>